<gene>
    <name evidence="2" type="ORF">NK6_1346</name>
</gene>
<reference evidence="2 3" key="1">
    <citation type="submission" date="2014-11" db="EMBL/GenBank/DDBJ databases">
        <title>Symbiosis island explosion on the genome of extra-slow-growing strains of soybean bradyrhizobia with massive insertion sequences.</title>
        <authorList>
            <person name="Iida T."/>
            <person name="Minamisawa K."/>
        </authorList>
    </citation>
    <scope>NUCLEOTIDE SEQUENCE [LARGE SCALE GENOMIC DNA]</scope>
    <source>
        <strain evidence="2 3">NK6</strain>
    </source>
</reference>
<proteinExistence type="predicted"/>
<evidence type="ECO:0000256" key="1">
    <source>
        <dbReference type="SAM" id="MobiDB-lite"/>
    </source>
</evidence>
<feature type="region of interest" description="Disordered" evidence="1">
    <location>
        <begin position="1"/>
        <end position="20"/>
    </location>
</feature>
<protein>
    <submittedName>
        <fullName evidence="2">Uncharacterized protein</fullName>
    </submittedName>
</protein>
<sequence length="36" mass="4025">MSGSGNKKGPEEGPCTPPVMWMAASHPRRCAWVRRR</sequence>
<dbReference type="AlphaFoldDB" id="A0A0E3VSU7"/>
<dbReference type="Proteomes" id="UP000063308">
    <property type="component" value="Chromosome"/>
</dbReference>
<organism evidence="2 3">
    <name type="scientific">Bradyrhizobium diazoefficiens</name>
    <dbReference type="NCBI Taxonomy" id="1355477"/>
    <lineage>
        <taxon>Bacteria</taxon>
        <taxon>Pseudomonadati</taxon>
        <taxon>Pseudomonadota</taxon>
        <taxon>Alphaproteobacteria</taxon>
        <taxon>Hyphomicrobiales</taxon>
        <taxon>Nitrobacteraceae</taxon>
        <taxon>Bradyrhizobium</taxon>
    </lineage>
</organism>
<dbReference type="EMBL" id="AP014685">
    <property type="protein sequence ID" value="BAR54530.1"/>
    <property type="molecule type" value="Genomic_DNA"/>
</dbReference>
<evidence type="ECO:0000313" key="3">
    <source>
        <dbReference type="Proteomes" id="UP000063308"/>
    </source>
</evidence>
<accession>A0A0E3VSU7</accession>
<evidence type="ECO:0000313" key="2">
    <source>
        <dbReference type="EMBL" id="BAR54530.1"/>
    </source>
</evidence>
<name>A0A0E3VSU7_9BRAD</name>